<protein>
    <submittedName>
        <fullName evidence="2">Uncharacterized protein</fullName>
    </submittedName>
</protein>
<keyword evidence="1" id="KW-0732">Signal</keyword>
<dbReference type="Proteomes" id="UP001373714">
    <property type="component" value="Unassembled WGS sequence"/>
</dbReference>
<proteinExistence type="predicted"/>
<evidence type="ECO:0000313" key="2">
    <source>
        <dbReference type="EMBL" id="KAK6358695.1"/>
    </source>
</evidence>
<keyword evidence="3" id="KW-1185">Reference proteome</keyword>
<dbReference type="EMBL" id="JAVHNS010000004">
    <property type="protein sequence ID" value="KAK6358695.1"/>
    <property type="molecule type" value="Genomic_DNA"/>
</dbReference>
<evidence type="ECO:0000256" key="1">
    <source>
        <dbReference type="SAM" id="SignalP"/>
    </source>
</evidence>
<name>A0AAV9V9J6_9PEZI</name>
<organism evidence="2 3">
    <name type="scientific">Orbilia blumenaviensis</name>
    <dbReference type="NCBI Taxonomy" id="1796055"/>
    <lineage>
        <taxon>Eukaryota</taxon>
        <taxon>Fungi</taxon>
        <taxon>Dikarya</taxon>
        <taxon>Ascomycota</taxon>
        <taxon>Pezizomycotina</taxon>
        <taxon>Orbiliomycetes</taxon>
        <taxon>Orbiliales</taxon>
        <taxon>Orbiliaceae</taxon>
        <taxon>Orbilia</taxon>
    </lineage>
</organism>
<accession>A0AAV9V9J6</accession>
<feature type="signal peptide" evidence="1">
    <location>
        <begin position="1"/>
        <end position="25"/>
    </location>
</feature>
<comment type="caution">
    <text evidence="2">The sequence shown here is derived from an EMBL/GenBank/DDBJ whole genome shotgun (WGS) entry which is preliminary data.</text>
</comment>
<gene>
    <name evidence="2" type="ORF">TWF730_008017</name>
</gene>
<sequence length="302" mass="32797">MRFPSSRFSHAAALVLGLSLQLVHGETINLSVQQFDDLVQRKLWELNGLGETLNDIIDMVTRTATFGPGAVGTAQWPTLESSITQSTASIRAAGQLTAAAAPRSATIANALADLIDNVPNMQITLHSDIWGARDGQPYAQNLWTRIRELADYLTNSGNVNLNRASSLLMWLYDGNFDPIVGVYVLDVDKKFDLQIAAGYISGQFESKRDDTLDLLAAYRVSLNNMADQQLAGQALFDAEIGTRLVSEEFLVDYAGVFSNLEQVIQDLDSGDNPRGLANLLNNIPVPPGGHANVDITFGEFGL</sequence>
<reference evidence="2 3" key="1">
    <citation type="submission" date="2019-10" db="EMBL/GenBank/DDBJ databases">
        <authorList>
            <person name="Palmer J.M."/>
        </authorList>
    </citation>
    <scope>NUCLEOTIDE SEQUENCE [LARGE SCALE GENOMIC DNA]</scope>
    <source>
        <strain evidence="2 3">TWF730</strain>
    </source>
</reference>
<dbReference type="AlphaFoldDB" id="A0AAV9V9J6"/>
<evidence type="ECO:0000313" key="3">
    <source>
        <dbReference type="Proteomes" id="UP001373714"/>
    </source>
</evidence>
<feature type="chain" id="PRO_5043575339" evidence="1">
    <location>
        <begin position="26"/>
        <end position="302"/>
    </location>
</feature>